<keyword evidence="2" id="KW-1185">Reference proteome</keyword>
<reference evidence="1 2" key="1">
    <citation type="journal article" date="2020" name="Nature">
        <title>Six reference-quality genomes reveal evolution of bat adaptations.</title>
        <authorList>
            <person name="Jebb D."/>
            <person name="Huang Z."/>
            <person name="Pippel M."/>
            <person name="Hughes G.M."/>
            <person name="Lavrichenko K."/>
            <person name="Devanna P."/>
            <person name="Winkler S."/>
            <person name="Jermiin L.S."/>
            <person name="Skirmuntt E.C."/>
            <person name="Katzourakis A."/>
            <person name="Burkitt-Gray L."/>
            <person name="Ray D.A."/>
            <person name="Sullivan K.A.M."/>
            <person name="Roscito J.G."/>
            <person name="Kirilenko B.M."/>
            <person name="Davalos L.M."/>
            <person name="Corthals A.P."/>
            <person name="Power M.L."/>
            <person name="Jones G."/>
            <person name="Ransome R.D."/>
            <person name="Dechmann D.K.N."/>
            <person name="Locatelli A.G."/>
            <person name="Puechmaille S.J."/>
            <person name="Fedrigo O."/>
            <person name="Jarvis E.D."/>
            <person name="Hiller M."/>
            <person name="Vernes S.C."/>
            <person name="Myers E.W."/>
            <person name="Teeling E.C."/>
        </authorList>
    </citation>
    <scope>NUCLEOTIDE SEQUENCE [LARGE SCALE GENOMIC DNA]</scope>
    <source>
        <strain evidence="1">MRouAeg1</strain>
        <tissue evidence="1">Muscle</tissue>
    </source>
</reference>
<comment type="caution">
    <text evidence="1">The sequence shown here is derived from an EMBL/GenBank/DDBJ whole genome shotgun (WGS) entry which is preliminary data.</text>
</comment>
<evidence type="ECO:0000313" key="1">
    <source>
        <dbReference type="EMBL" id="KAF6464308.1"/>
    </source>
</evidence>
<accession>A0A7J8GWJ6</accession>
<evidence type="ECO:0000313" key="2">
    <source>
        <dbReference type="Proteomes" id="UP000593571"/>
    </source>
</evidence>
<proteinExistence type="predicted"/>
<name>A0A7J8GWJ6_ROUAE</name>
<dbReference type="Proteomes" id="UP000593571">
    <property type="component" value="Unassembled WGS sequence"/>
</dbReference>
<organism evidence="1 2">
    <name type="scientific">Rousettus aegyptiacus</name>
    <name type="common">Egyptian fruit bat</name>
    <name type="synonym">Pteropus aegyptiacus</name>
    <dbReference type="NCBI Taxonomy" id="9407"/>
    <lineage>
        <taxon>Eukaryota</taxon>
        <taxon>Metazoa</taxon>
        <taxon>Chordata</taxon>
        <taxon>Craniata</taxon>
        <taxon>Vertebrata</taxon>
        <taxon>Euteleostomi</taxon>
        <taxon>Mammalia</taxon>
        <taxon>Eutheria</taxon>
        <taxon>Laurasiatheria</taxon>
        <taxon>Chiroptera</taxon>
        <taxon>Yinpterochiroptera</taxon>
        <taxon>Pteropodoidea</taxon>
        <taxon>Pteropodidae</taxon>
        <taxon>Rousettinae</taxon>
        <taxon>Rousettus</taxon>
    </lineage>
</organism>
<sequence>MMKGRSSDFAFDILVLGSRIKEQRDSSAMCLHSILGNLIGFRGGRGALCFLVPESSKRVRAGKRGMSEPGVQAHSLLKVKHYCWQQTNSCLESSLPFSLYSA</sequence>
<dbReference type="AlphaFoldDB" id="A0A7J8GWJ6"/>
<gene>
    <name evidence="1" type="ORF">HJG63_002157</name>
</gene>
<protein>
    <submittedName>
        <fullName evidence="1">Uncharacterized protein</fullName>
    </submittedName>
</protein>
<dbReference type="EMBL" id="JACASE010000005">
    <property type="protein sequence ID" value="KAF6464308.1"/>
    <property type="molecule type" value="Genomic_DNA"/>
</dbReference>